<feature type="region of interest" description="Disordered" evidence="1">
    <location>
        <begin position="13"/>
        <end position="54"/>
    </location>
</feature>
<keyword evidence="4" id="KW-1185">Reference proteome</keyword>
<dbReference type="InterPro" id="IPR007029">
    <property type="entry name" value="YHS_dom"/>
</dbReference>
<organism evidence="3 4">
    <name type="scientific">Streptomyces roseiscleroticus</name>
    <dbReference type="NCBI Taxonomy" id="1972"/>
    <lineage>
        <taxon>Bacteria</taxon>
        <taxon>Bacillati</taxon>
        <taxon>Actinomycetota</taxon>
        <taxon>Actinomycetes</taxon>
        <taxon>Kitasatosporales</taxon>
        <taxon>Streptomycetaceae</taxon>
        <taxon>Streptomyces</taxon>
    </lineage>
</organism>
<dbReference type="Proteomes" id="UP001500442">
    <property type="component" value="Unassembled WGS sequence"/>
</dbReference>
<dbReference type="SUPFAM" id="SSF47240">
    <property type="entry name" value="Ferritin-like"/>
    <property type="match status" value="1"/>
</dbReference>
<name>A0ABN3F4I8_9ACTN</name>
<feature type="region of interest" description="Disordered" evidence="1">
    <location>
        <begin position="86"/>
        <end position="105"/>
    </location>
</feature>
<gene>
    <name evidence="3" type="ORF">GCM10010368_68350</name>
</gene>
<sequence length="105" mass="11035">MILLRFSRFAAALPPRARQARGPESTAVPAGQAHHHPASRDESDSTAGDPVCGVRLDPASAAERRPAGQGAYFFCSARCAAAFDADPDRYTGRTTGGPPQGGDRR</sequence>
<dbReference type="InterPro" id="IPR009078">
    <property type="entry name" value="Ferritin-like_SF"/>
</dbReference>
<evidence type="ECO:0000259" key="2">
    <source>
        <dbReference type="Pfam" id="PF04945"/>
    </source>
</evidence>
<feature type="domain" description="YHS" evidence="2">
    <location>
        <begin position="48"/>
        <end position="93"/>
    </location>
</feature>
<feature type="compositionally biased region" description="Gly residues" evidence="1">
    <location>
        <begin position="94"/>
        <end position="105"/>
    </location>
</feature>
<evidence type="ECO:0000313" key="3">
    <source>
        <dbReference type="EMBL" id="GAA2287351.1"/>
    </source>
</evidence>
<evidence type="ECO:0000256" key="1">
    <source>
        <dbReference type="SAM" id="MobiDB-lite"/>
    </source>
</evidence>
<dbReference type="Pfam" id="PF04945">
    <property type="entry name" value="YHS"/>
    <property type="match status" value="1"/>
</dbReference>
<reference evidence="3 4" key="1">
    <citation type="journal article" date="2019" name="Int. J. Syst. Evol. Microbiol.">
        <title>The Global Catalogue of Microorganisms (GCM) 10K type strain sequencing project: providing services to taxonomists for standard genome sequencing and annotation.</title>
        <authorList>
            <consortium name="The Broad Institute Genomics Platform"/>
            <consortium name="The Broad Institute Genome Sequencing Center for Infectious Disease"/>
            <person name="Wu L."/>
            <person name="Ma J."/>
        </authorList>
    </citation>
    <scope>NUCLEOTIDE SEQUENCE [LARGE SCALE GENOMIC DNA]</scope>
    <source>
        <strain evidence="3 4">JCM 4823</strain>
    </source>
</reference>
<dbReference type="RefSeq" id="WP_229821454.1">
    <property type="nucleotide sequence ID" value="NZ_BAAASN010000034.1"/>
</dbReference>
<dbReference type="EMBL" id="BAAASN010000034">
    <property type="protein sequence ID" value="GAA2287351.1"/>
    <property type="molecule type" value="Genomic_DNA"/>
</dbReference>
<dbReference type="Gene3D" id="1.10.620.20">
    <property type="entry name" value="Ribonucleotide Reductase, subunit A"/>
    <property type="match status" value="1"/>
</dbReference>
<dbReference type="InterPro" id="IPR012348">
    <property type="entry name" value="RNR-like"/>
</dbReference>
<accession>A0ABN3F4I8</accession>
<proteinExistence type="predicted"/>
<comment type="caution">
    <text evidence="3">The sequence shown here is derived from an EMBL/GenBank/DDBJ whole genome shotgun (WGS) entry which is preliminary data.</text>
</comment>
<evidence type="ECO:0000313" key="4">
    <source>
        <dbReference type="Proteomes" id="UP001500442"/>
    </source>
</evidence>
<protein>
    <recommendedName>
        <fullName evidence="2">YHS domain-containing protein</fullName>
    </recommendedName>
</protein>